<organism evidence="2 3">
    <name type="scientific">Melipona bicolor</name>
    <dbReference type="NCBI Taxonomy" id="60889"/>
    <lineage>
        <taxon>Eukaryota</taxon>
        <taxon>Metazoa</taxon>
        <taxon>Ecdysozoa</taxon>
        <taxon>Arthropoda</taxon>
        <taxon>Hexapoda</taxon>
        <taxon>Insecta</taxon>
        <taxon>Pterygota</taxon>
        <taxon>Neoptera</taxon>
        <taxon>Endopterygota</taxon>
        <taxon>Hymenoptera</taxon>
        <taxon>Apocrita</taxon>
        <taxon>Aculeata</taxon>
        <taxon>Apoidea</taxon>
        <taxon>Anthophila</taxon>
        <taxon>Apidae</taxon>
        <taxon>Melipona</taxon>
    </lineage>
</organism>
<feature type="signal peptide" evidence="1">
    <location>
        <begin position="1"/>
        <end position="22"/>
    </location>
</feature>
<dbReference type="AlphaFoldDB" id="A0AA40G797"/>
<evidence type="ECO:0000313" key="3">
    <source>
        <dbReference type="Proteomes" id="UP001177670"/>
    </source>
</evidence>
<evidence type="ECO:0000256" key="1">
    <source>
        <dbReference type="SAM" id="SignalP"/>
    </source>
</evidence>
<evidence type="ECO:0008006" key="4">
    <source>
        <dbReference type="Google" id="ProtNLM"/>
    </source>
</evidence>
<dbReference type="Proteomes" id="UP001177670">
    <property type="component" value="Unassembled WGS sequence"/>
</dbReference>
<evidence type="ECO:0000313" key="2">
    <source>
        <dbReference type="EMBL" id="KAK1132392.1"/>
    </source>
</evidence>
<feature type="chain" id="PRO_5041278091" description="TGF-beta family profile domain-containing protein" evidence="1">
    <location>
        <begin position="23"/>
        <end position="192"/>
    </location>
</feature>
<gene>
    <name evidence="2" type="ORF">K0M31_016500</name>
</gene>
<name>A0AA40G797_9HYME</name>
<accession>A0AA40G797</accession>
<comment type="caution">
    <text evidence="2">The sequence shown here is derived from an EMBL/GenBank/DDBJ whole genome shotgun (WGS) entry which is preliminary data.</text>
</comment>
<dbReference type="EMBL" id="JAHYIQ010000005">
    <property type="protein sequence ID" value="KAK1132392.1"/>
    <property type="molecule type" value="Genomic_DNA"/>
</dbReference>
<reference evidence="2" key="1">
    <citation type="submission" date="2021-10" db="EMBL/GenBank/DDBJ databases">
        <title>Melipona bicolor Genome sequencing and assembly.</title>
        <authorList>
            <person name="Araujo N.S."/>
            <person name="Arias M.C."/>
        </authorList>
    </citation>
    <scope>NUCLEOTIDE SEQUENCE</scope>
    <source>
        <strain evidence="2">USP_2M_L1-L4_2017</strain>
        <tissue evidence="2">Whole body</tissue>
    </source>
</reference>
<keyword evidence="1" id="KW-0732">Signal</keyword>
<sequence>MSLYAAIVGILVCILLVNLTEKELIEARRRTESARFHVRHGGIYRQLREIRHLLDERSSGNRGRTKSSLTIDDVSMGSMITPRQRRNLEIDSMYVMDVSKLQNASICSYTIEPVGEEFGNRILKNLHHIKCNPNNLGNRCQSNQPHCCIQTYDKIDLSISGKANEMVTIYTGCVCAHPRMIKAKHHNMKELD</sequence>
<keyword evidence="3" id="KW-1185">Reference proteome</keyword>
<proteinExistence type="predicted"/>
<protein>
    <recommendedName>
        <fullName evidence="4">TGF-beta family profile domain-containing protein</fullName>
    </recommendedName>
</protein>